<dbReference type="Gene3D" id="2.170.130.10">
    <property type="entry name" value="TonB-dependent receptor, plug domain"/>
    <property type="match status" value="1"/>
</dbReference>
<evidence type="ECO:0000256" key="6">
    <source>
        <dbReference type="ARBA" id="ARBA00023077"/>
    </source>
</evidence>
<dbReference type="Pfam" id="PF00593">
    <property type="entry name" value="TonB_dep_Rec_b-barrel"/>
    <property type="match status" value="1"/>
</dbReference>
<dbReference type="Proteomes" id="UP000272690">
    <property type="component" value="Chromosome"/>
</dbReference>
<dbReference type="AlphaFoldDB" id="A0A448F8Z2"/>
<dbReference type="Gene3D" id="2.40.170.20">
    <property type="entry name" value="TonB-dependent receptor, beta-barrel domain"/>
    <property type="match status" value="1"/>
</dbReference>
<keyword evidence="15" id="KW-0675">Receptor</keyword>
<accession>A0A448F8Z2</accession>
<keyword evidence="7 9" id="KW-0472">Membrane</keyword>
<organism evidence="15 16">
    <name type="scientific">Aggregatibacter aphrophilus ATCC 33389</name>
    <dbReference type="NCBI Taxonomy" id="985008"/>
    <lineage>
        <taxon>Bacteria</taxon>
        <taxon>Pseudomonadati</taxon>
        <taxon>Pseudomonadota</taxon>
        <taxon>Gammaproteobacteria</taxon>
        <taxon>Pasteurellales</taxon>
        <taxon>Pasteurellaceae</taxon>
        <taxon>Aggregatibacter</taxon>
    </lineage>
</organism>
<keyword evidence="2 9" id="KW-0813">Transport</keyword>
<evidence type="ECO:0000256" key="1">
    <source>
        <dbReference type="ARBA" id="ARBA00004571"/>
    </source>
</evidence>
<dbReference type="OrthoDB" id="6046653at2"/>
<dbReference type="GeneID" id="49635469"/>
<feature type="domain" description="TonB-dependent receptor-like beta-barrel" evidence="13">
    <location>
        <begin position="358"/>
        <end position="856"/>
    </location>
</feature>
<dbReference type="SUPFAM" id="SSF56935">
    <property type="entry name" value="Porins"/>
    <property type="match status" value="1"/>
</dbReference>
<feature type="signal peptide" evidence="12">
    <location>
        <begin position="1"/>
        <end position="23"/>
    </location>
</feature>
<feature type="short sequence motif" description="TonB C-terminal box" evidence="10">
    <location>
        <begin position="907"/>
        <end position="924"/>
    </location>
</feature>
<dbReference type="Pfam" id="PF07715">
    <property type="entry name" value="Plug"/>
    <property type="match status" value="1"/>
</dbReference>
<evidence type="ECO:0000256" key="4">
    <source>
        <dbReference type="ARBA" id="ARBA00022692"/>
    </source>
</evidence>
<dbReference type="PANTHER" id="PTHR30069">
    <property type="entry name" value="TONB-DEPENDENT OUTER MEMBRANE RECEPTOR"/>
    <property type="match status" value="1"/>
</dbReference>
<dbReference type="PROSITE" id="PS52016">
    <property type="entry name" value="TONB_DEPENDENT_REC_3"/>
    <property type="match status" value="1"/>
</dbReference>
<evidence type="ECO:0000256" key="7">
    <source>
        <dbReference type="ARBA" id="ARBA00023136"/>
    </source>
</evidence>
<name>A0A448F8Z2_AGGAP</name>
<keyword evidence="6 11" id="KW-0798">TonB box</keyword>
<proteinExistence type="inferred from homology"/>
<dbReference type="GO" id="GO:0044718">
    <property type="term" value="P:siderophore transmembrane transport"/>
    <property type="evidence" value="ECO:0007669"/>
    <property type="project" value="TreeGrafter"/>
</dbReference>
<evidence type="ECO:0000256" key="3">
    <source>
        <dbReference type="ARBA" id="ARBA00022452"/>
    </source>
</evidence>
<dbReference type="InterPro" id="IPR010917">
    <property type="entry name" value="TonB_rcpt_CS"/>
</dbReference>
<keyword evidence="5 12" id="KW-0732">Signal</keyword>
<evidence type="ECO:0000256" key="8">
    <source>
        <dbReference type="ARBA" id="ARBA00023237"/>
    </source>
</evidence>
<dbReference type="GO" id="GO:0009279">
    <property type="term" value="C:cell outer membrane"/>
    <property type="evidence" value="ECO:0007669"/>
    <property type="project" value="UniProtKB-SubCell"/>
</dbReference>
<dbReference type="InterPro" id="IPR000531">
    <property type="entry name" value="Beta-barrel_TonB"/>
</dbReference>
<dbReference type="InterPro" id="IPR012910">
    <property type="entry name" value="Plug_dom"/>
</dbReference>
<protein>
    <submittedName>
        <fullName evidence="15">Probable TonB-dependent receptor HI_1217</fullName>
    </submittedName>
</protein>
<dbReference type="InterPro" id="IPR037066">
    <property type="entry name" value="Plug_dom_sf"/>
</dbReference>
<evidence type="ECO:0000259" key="13">
    <source>
        <dbReference type="Pfam" id="PF00593"/>
    </source>
</evidence>
<comment type="subcellular location">
    <subcellularLocation>
        <location evidence="1 9">Cell outer membrane</location>
        <topology evidence="1 9">Multi-pass membrane protein</topology>
    </subcellularLocation>
</comment>
<comment type="similarity">
    <text evidence="9 11">Belongs to the TonB-dependent receptor family.</text>
</comment>
<keyword evidence="8 9" id="KW-0998">Cell outer membrane</keyword>
<reference evidence="15 16" key="1">
    <citation type="submission" date="2018-12" db="EMBL/GenBank/DDBJ databases">
        <authorList>
            <consortium name="Pathogen Informatics"/>
        </authorList>
    </citation>
    <scope>NUCLEOTIDE SEQUENCE [LARGE SCALE GENOMIC DNA]</scope>
    <source>
        <strain evidence="15 16">NCTC5906</strain>
    </source>
</reference>
<evidence type="ECO:0000259" key="14">
    <source>
        <dbReference type="Pfam" id="PF07715"/>
    </source>
</evidence>
<dbReference type="PANTHER" id="PTHR30069:SF50">
    <property type="entry name" value="TONB-DEPENDENT RECEPTOR HI_1217-RELATED"/>
    <property type="match status" value="1"/>
</dbReference>
<dbReference type="InterPro" id="IPR039426">
    <property type="entry name" value="TonB-dep_rcpt-like"/>
</dbReference>
<evidence type="ECO:0000256" key="11">
    <source>
        <dbReference type="RuleBase" id="RU003357"/>
    </source>
</evidence>
<evidence type="ECO:0000256" key="2">
    <source>
        <dbReference type="ARBA" id="ARBA00022448"/>
    </source>
</evidence>
<dbReference type="GO" id="GO:0015344">
    <property type="term" value="F:siderophore uptake transmembrane transporter activity"/>
    <property type="evidence" value="ECO:0007669"/>
    <property type="project" value="TreeGrafter"/>
</dbReference>
<dbReference type="EMBL" id="LR134327">
    <property type="protein sequence ID" value="VEF42621.1"/>
    <property type="molecule type" value="Genomic_DNA"/>
</dbReference>
<evidence type="ECO:0000256" key="10">
    <source>
        <dbReference type="PROSITE-ProRule" id="PRU10144"/>
    </source>
</evidence>
<keyword evidence="4 9" id="KW-0812">Transmembrane</keyword>
<feature type="chain" id="PRO_5019493831" evidence="12">
    <location>
        <begin position="24"/>
        <end position="924"/>
    </location>
</feature>
<evidence type="ECO:0000256" key="9">
    <source>
        <dbReference type="PROSITE-ProRule" id="PRU01360"/>
    </source>
</evidence>
<evidence type="ECO:0000313" key="16">
    <source>
        <dbReference type="Proteomes" id="UP000272690"/>
    </source>
</evidence>
<dbReference type="RefSeq" id="WP_005701732.1">
    <property type="nucleotide sequence ID" value="NZ_AEWB02000039.1"/>
</dbReference>
<gene>
    <name evidence="15" type="ORF">NCTC5906_01055</name>
</gene>
<keyword evidence="3 9" id="KW-1134">Transmembrane beta strand</keyword>
<sequence>MRKTIKLNLITFCLLNVINITYAEEQLNQIDVVEKIIANEKKPFTEAKAKSTREHVFKETQSIDNVVRSIPGAFTQQDKGSGVLSLNIRGETGFGRANTMVDGITQTFYSTSMDSGQAGGNSQFGASLDPNFIAGIDLTKGNFSGTNGVNSLYGSANFRTLGVNDVILGDKNLGFIIKGMTGTNATKSNYMAMAATRKWLDNGGYVGMLYGYSRREVSQDYKIGGGGKKIADVGDDFLQQQKNKQFTEAGFVFDRAKGRWMPDLNKNLWACNAPVPSQPEPYDCKYYKNAERKRILEDPDNSPELQKQIDETNAAFERNNEQYRLAPLDPSSVRQSSHSHLVKLEYGDDRHTLNLQLRALDNAIGTRKIENRNYQLNYNFNNNGYIDMNLLLAHNVGKSKYPKGSRFTGWEVLKYLETKNAADIFDISNSYTFTLPKEVDLKTTLGFNFFKNEYSKNRFPEELSLFYDGSSQRGGLYDFLGRYKGSKGLLPQKSSILHPSGEQKFHTFYLDTSLTRDIYRLDYSVNFIKYKFNGEYAGYYNSPEDFEKAFGKDSQIYKKYCKPNGGCQIYEPLERKTGHKTAVNHSAIFSAHLHDYFMPFMGYARTHRMPNIQEMYFSQVSDAGVNTDLKPERASTYQLGFNTFKEGIWKNDDVLGIKVVGYRSYIKNYIHNVWGEWWQGGAPTWAESNGFQFTIAHRNYAKTVKKSGVELELNYDMGRFFTNLSYAYQRTNQPTNYSDASPRPNNASKEDVLKQGYGLTRISALPRDYGRLELGSRWFDRKLTVGGAVRYYGESKRASIEEKYIDGTKFEKNALRRHHHAIKETETIEKQPLIFDLYVSYEPIENLILKTEVQNLFDKKYIDPLDAGNDAATQRYYSSISSAPSQPCAPGELCHKDGHSGKTQSILNNYARGRTIVFSLSYKF</sequence>
<feature type="domain" description="TonB-dependent receptor plug" evidence="14">
    <location>
        <begin position="60"/>
        <end position="154"/>
    </location>
</feature>
<evidence type="ECO:0000256" key="5">
    <source>
        <dbReference type="ARBA" id="ARBA00022729"/>
    </source>
</evidence>
<dbReference type="PROSITE" id="PS01156">
    <property type="entry name" value="TONB_DEPENDENT_REC_2"/>
    <property type="match status" value="1"/>
</dbReference>
<dbReference type="InterPro" id="IPR036942">
    <property type="entry name" value="Beta-barrel_TonB_sf"/>
</dbReference>
<evidence type="ECO:0000313" key="15">
    <source>
        <dbReference type="EMBL" id="VEF42621.1"/>
    </source>
</evidence>
<evidence type="ECO:0000256" key="12">
    <source>
        <dbReference type="SAM" id="SignalP"/>
    </source>
</evidence>